<accession>A0A177EEL9</accession>
<dbReference type="AlphaFoldDB" id="A0A177EEL9"/>
<evidence type="ECO:0000256" key="1">
    <source>
        <dbReference type="SAM" id="Phobius"/>
    </source>
</evidence>
<proteinExistence type="predicted"/>
<keyword evidence="1" id="KW-0812">Transmembrane</keyword>
<dbReference type="Proteomes" id="UP000185944">
    <property type="component" value="Unassembled WGS sequence"/>
</dbReference>
<organism evidence="2 3">
    <name type="scientific">Nematocida displodere</name>
    <dbReference type="NCBI Taxonomy" id="1805483"/>
    <lineage>
        <taxon>Eukaryota</taxon>
        <taxon>Fungi</taxon>
        <taxon>Fungi incertae sedis</taxon>
        <taxon>Microsporidia</taxon>
        <taxon>Nematocida</taxon>
    </lineage>
</organism>
<protein>
    <submittedName>
        <fullName evidence="2">Uncharacterized protein</fullName>
    </submittedName>
</protein>
<dbReference type="GeneID" id="93647818"/>
<reference evidence="2 3" key="1">
    <citation type="submission" date="2016-02" db="EMBL/GenBank/DDBJ databases">
        <title>Discovery of a natural microsporidian pathogen with a broad tissue tropism in Caenorhabditis elegans.</title>
        <authorList>
            <person name="Luallen R.J."/>
            <person name="Reinke A.W."/>
            <person name="Tong L."/>
            <person name="Botts M.R."/>
            <person name="Felix M.-A."/>
            <person name="Troemel E.R."/>
        </authorList>
    </citation>
    <scope>NUCLEOTIDE SEQUENCE [LARGE SCALE GENOMIC DNA]</scope>
    <source>
        <strain evidence="2 3">JUm2807</strain>
    </source>
</reference>
<name>A0A177EEL9_9MICR</name>
<dbReference type="RefSeq" id="XP_067544473.1">
    <property type="nucleotide sequence ID" value="XM_067688886.1"/>
</dbReference>
<evidence type="ECO:0000313" key="2">
    <source>
        <dbReference type="EMBL" id="OAG29921.1"/>
    </source>
</evidence>
<keyword evidence="1" id="KW-0472">Membrane</keyword>
<comment type="caution">
    <text evidence="2">The sequence shown here is derived from an EMBL/GenBank/DDBJ whole genome shotgun (WGS) entry which is preliminary data.</text>
</comment>
<keyword evidence="1" id="KW-1133">Transmembrane helix</keyword>
<feature type="transmembrane region" description="Helical" evidence="1">
    <location>
        <begin position="6"/>
        <end position="28"/>
    </location>
</feature>
<sequence length="428" mass="46703">MVNIGVVITAGSVMVVGSGLAYLAFGLARSGLHDIQSSVLSARGDTYLDSDGDMEEFEALPHTEYTNKTIAFIEKADRRNRLLTEDESLPIQIAKCQPNTIYIGLRNITLEEIPERIAPGIKLRVLDVSGARMHESGLGKKTMVLQLFSALEDIWIETLRVAGFEAEGETWAPARQPSIHLCITKELTISWISPSFLVWFCESVDLSSHAGGISLELCECSIDSIACLDGLGIKNLSGLCLSKLPHLQRLDYHMPGGCEQRNTLAIQNLPLGLEVPSGVAQSITEGAWKKVFIHMCTWNRVYGLSGRAIVVKELLSLNVGCLDELSIGDVVGSGGSVKTLEIRDGSSEKMLAKAFFDSAIQWAVSNAKEVETLDVRGSYGASPDLDLEALLARTPIELPALSRLERLWVCGRHAHIRCNPIRHGQVVQ</sequence>
<evidence type="ECO:0000313" key="3">
    <source>
        <dbReference type="Proteomes" id="UP000185944"/>
    </source>
</evidence>
<dbReference type="EMBL" id="LTDL01000038">
    <property type="protein sequence ID" value="OAG29921.1"/>
    <property type="molecule type" value="Genomic_DNA"/>
</dbReference>
<gene>
    <name evidence="2" type="ORF">NEDG_01468</name>
</gene>
<keyword evidence="3" id="KW-1185">Reference proteome</keyword>
<dbReference type="VEuPathDB" id="MicrosporidiaDB:NEDG_01468"/>